<evidence type="ECO:0000256" key="6">
    <source>
        <dbReference type="SAM" id="SignalP"/>
    </source>
</evidence>
<comment type="catalytic activity">
    <reaction evidence="5">
        <text>[protein]-C-terminal S-[(2E,6E)-farnesyl]-L-cysteine + S-adenosyl-L-methionine = [protein]-C-terminal S-[(2E,6E)-farnesyl]-L-cysteine methyl ester + S-adenosyl-L-homocysteine</text>
        <dbReference type="Rhea" id="RHEA:21672"/>
        <dbReference type="Rhea" id="RHEA-COMP:12125"/>
        <dbReference type="Rhea" id="RHEA-COMP:12126"/>
        <dbReference type="ChEBI" id="CHEBI:57856"/>
        <dbReference type="ChEBI" id="CHEBI:59789"/>
        <dbReference type="ChEBI" id="CHEBI:90510"/>
        <dbReference type="ChEBI" id="CHEBI:90511"/>
        <dbReference type="EC" id="2.1.1.100"/>
    </reaction>
</comment>
<dbReference type="Gene3D" id="1.20.120.1630">
    <property type="match status" value="1"/>
</dbReference>
<dbReference type="PANTHER" id="PTHR12714:SF9">
    <property type="entry name" value="PROTEIN-S-ISOPRENYLCYSTEINE O-METHYLTRANSFERASE"/>
    <property type="match status" value="1"/>
</dbReference>
<accession>A0A2K0TKN0</accession>
<dbReference type="InterPro" id="IPR007269">
    <property type="entry name" value="ICMT_MeTrfase"/>
</dbReference>
<reference evidence="7 8" key="1">
    <citation type="submission" date="2017-02" db="EMBL/GenBank/DDBJ databases">
        <title>Genomes of Trichoderma spp. with biocontrol activity.</title>
        <authorList>
            <person name="Gardiner D."/>
            <person name="Kazan K."/>
            <person name="Vos C."/>
            <person name="Harvey P."/>
        </authorList>
    </citation>
    <scope>NUCLEOTIDE SEQUENCE [LARGE SCALE GENOMIC DNA]</scope>
    <source>
        <strain evidence="7 8">A5MH</strain>
    </source>
</reference>
<dbReference type="GO" id="GO:0004671">
    <property type="term" value="F:protein C-terminal S-isoprenylcysteine carboxyl O-methyltransferase activity"/>
    <property type="evidence" value="ECO:0007669"/>
    <property type="project" value="UniProtKB-EC"/>
</dbReference>
<sequence length="240" mass="26327">MSLIPSFAQASLAAATLAATAGTYAAISPPNPDTKLVPASKDSLTSLNLTGKHIAKVAMSPIAIIALHTASLAYAYPNMPPSLLGHGPENGLDVNLLRWSPDTAIPLALVLCAGIPLRLYAYRSLGKNFTFQLTKPERLITTGLHGYVQHPSYTGAAILGCSAAFWLLRWDGVLSCWLPPWLYGKLTCMGVFFNAFILSGLHCWLIWKRVREEEKMLKATFGAEWERWHATTPRFLPFLF</sequence>
<keyword evidence="2 5" id="KW-0812">Transmembrane</keyword>
<keyword evidence="5" id="KW-0949">S-adenosyl-L-methionine</keyword>
<feature type="chain" id="PRO_5014410793" description="Protein-S-isoprenylcysteine O-methyltransferase" evidence="6">
    <location>
        <begin position="26"/>
        <end position="240"/>
    </location>
</feature>
<organism evidence="7 8">
    <name type="scientific">Trichoderma gamsii</name>
    <dbReference type="NCBI Taxonomy" id="398673"/>
    <lineage>
        <taxon>Eukaryota</taxon>
        <taxon>Fungi</taxon>
        <taxon>Dikarya</taxon>
        <taxon>Ascomycota</taxon>
        <taxon>Pezizomycotina</taxon>
        <taxon>Sordariomycetes</taxon>
        <taxon>Hypocreomycetidae</taxon>
        <taxon>Hypocreales</taxon>
        <taxon>Hypocreaceae</taxon>
        <taxon>Trichoderma</taxon>
    </lineage>
</organism>
<evidence type="ECO:0000256" key="5">
    <source>
        <dbReference type="RuleBase" id="RU362022"/>
    </source>
</evidence>
<dbReference type="Pfam" id="PF04140">
    <property type="entry name" value="ICMT"/>
    <property type="match status" value="1"/>
</dbReference>
<dbReference type="GO" id="GO:0005789">
    <property type="term" value="C:endoplasmic reticulum membrane"/>
    <property type="evidence" value="ECO:0007669"/>
    <property type="project" value="UniProtKB-SubCell"/>
</dbReference>
<evidence type="ECO:0000256" key="1">
    <source>
        <dbReference type="ARBA" id="ARBA00004141"/>
    </source>
</evidence>
<comment type="caution">
    <text evidence="7">The sequence shown here is derived from an EMBL/GenBank/DDBJ whole genome shotgun (WGS) entry which is preliminary data.</text>
</comment>
<evidence type="ECO:0000256" key="2">
    <source>
        <dbReference type="ARBA" id="ARBA00022692"/>
    </source>
</evidence>
<dbReference type="AlphaFoldDB" id="A0A2K0TKN0"/>
<comment type="caution">
    <text evidence="5">Lacks conserved residue(s) required for the propagation of feature annotation.</text>
</comment>
<evidence type="ECO:0000313" key="7">
    <source>
        <dbReference type="EMBL" id="PNP46072.1"/>
    </source>
</evidence>
<feature type="transmembrane region" description="Helical" evidence="5">
    <location>
        <begin position="153"/>
        <end position="170"/>
    </location>
</feature>
<evidence type="ECO:0000256" key="3">
    <source>
        <dbReference type="ARBA" id="ARBA00022989"/>
    </source>
</evidence>
<evidence type="ECO:0000313" key="8">
    <source>
        <dbReference type="Proteomes" id="UP000236546"/>
    </source>
</evidence>
<gene>
    <name evidence="7" type="ORF">TGAMA5MH_02107</name>
</gene>
<name>A0A2K0TKN0_9HYPO</name>
<dbReference type="EC" id="2.1.1.100" evidence="5"/>
<feature type="transmembrane region" description="Helical" evidence="5">
    <location>
        <begin position="182"/>
        <end position="207"/>
    </location>
</feature>
<comment type="subcellular location">
    <subcellularLocation>
        <location evidence="5">Endoplasmic reticulum membrane</location>
        <topology evidence="5">Multi-pass membrane protein</topology>
    </subcellularLocation>
    <subcellularLocation>
        <location evidence="1">Membrane</location>
        <topology evidence="1">Multi-pass membrane protein</topology>
    </subcellularLocation>
</comment>
<dbReference type="PANTHER" id="PTHR12714">
    <property type="entry name" value="PROTEIN-S ISOPRENYLCYSTEINE O-METHYLTRANSFERASE"/>
    <property type="match status" value="1"/>
</dbReference>
<dbReference type="OrthoDB" id="422086at2759"/>
<dbReference type="Proteomes" id="UP000236546">
    <property type="component" value="Unassembled WGS sequence"/>
</dbReference>
<feature type="signal peptide" evidence="6">
    <location>
        <begin position="1"/>
        <end position="25"/>
    </location>
</feature>
<protein>
    <recommendedName>
        <fullName evidence="5">Protein-S-isoprenylcysteine O-methyltransferase</fullName>
        <ecNumber evidence="5">2.1.1.100</ecNumber>
    </recommendedName>
</protein>
<keyword evidence="6" id="KW-0732">Signal</keyword>
<keyword evidence="3 5" id="KW-1133">Transmembrane helix</keyword>
<keyword evidence="5" id="KW-0256">Endoplasmic reticulum</keyword>
<keyword evidence="5" id="KW-0489">Methyltransferase</keyword>
<dbReference type="EMBL" id="MTYH01000016">
    <property type="protein sequence ID" value="PNP46072.1"/>
    <property type="molecule type" value="Genomic_DNA"/>
</dbReference>
<evidence type="ECO:0000256" key="4">
    <source>
        <dbReference type="ARBA" id="ARBA00023136"/>
    </source>
</evidence>
<comment type="similarity">
    <text evidence="5">Belongs to the class VI-like SAM-binding methyltransferase superfamily. Isoprenylcysteine carboxyl methyltransferase family.</text>
</comment>
<proteinExistence type="inferred from homology"/>
<keyword evidence="4 5" id="KW-0472">Membrane</keyword>
<feature type="transmembrane region" description="Helical" evidence="5">
    <location>
        <begin position="103"/>
        <end position="121"/>
    </location>
</feature>
<keyword evidence="5" id="KW-0808">Transferase</keyword>
<dbReference type="GO" id="GO:0032259">
    <property type="term" value="P:methylation"/>
    <property type="evidence" value="ECO:0007669"/>
    <property type="project" value="UniProtKB-KW"/>
</dbReference>